<reference evidence="1 4" key="2">
    <citation type="submission" date="2020-08" db="EMBL/GenBank/DDBJ databases">
        <title>Genome public.</title>
        <authorList>
            <person name="Liu C."/>
            <person name="Sun Q."/>
        </authorList>
    </citation>
    <scope>NUCLEOTIDE SEQUENCE [LARGE SCALE GENOMIC DNA]</scope>
    <source>
        <strain evidence="1 4">426_9</strain>
    </source>
</reference>
<dbReference type="InterPro" id="IPR003718">
    <property type="entry name" value="OsmC/Ohr_fam"/>
</dbReference>
<dbReference type="PANTHER" id="PTHR34352">
    <property type="entry name" value="PROTEIN YHFA"/>
    <property type="match status" value="1"/>
</dbReference>
<dbReference type="InterPro" id="IPR036102">
    <property type="entry name" value="OsmC/Ohrsf"/>
</dbReference>
<proteinExistence type="predicted"/>
<protein>
    <submittedName>
        <fullName evidence="2">OsmC family peroxiredoxin</fullName>
    </submittedName>
    <submittedName>
        <fullName evidence="1">OsmC family protein</fullName>
    </submittedName>
</protein>
<dbReference type="Proteomes" id="UP000629596">
    <property type="component" value="Unassembled WGS sequence"/>
</dbReference>
<accession>A0A3D8HEP6</accession>
<evidence type="ECO:0000313" key="3">
    <source>
        <dbReference type="Proteomes" id="UP000256321"/>
    </source>
</evidence>
<dbReference type="SUPFAM" id="SSF82784">
    <property type="entry name" value="OsmC-like"/>
    <property type="match status" value="1"/>
</dbReference>
<dbReference type="RefSeq" id="WP_115499417.1">
    <property type="nucleotide sequence ID" value="NZ_JACRTI010000018.1"/>
</dbReference>
<dbReference type="PANTHER" id="PTHR34352:SF1">
    <property type="entry name" value="PROTEIN YHFA"/>
    <property type="match status" value="1"/>
</dbReference>
<reference evidence="2 3" key="1">
    <citation type="submission" date="2018-07" db="EMBL/GenBank/DDBJ databases">
        <title>Parabacteroides acidifaciens nov. sp., isolated from human feces.</title>
        <authorList>
            <person name="Wang Y.J."/>
        </authorList>
    </citation>
    <scope>NUCLEOTIDE SEQUENCE [LARGE SCALE GENOMIC DNA]</scope>
    <source>
        <strain evidence="2 3">426-9</strain>
    </source>
</reference>
<dbReference type="EMBL" id="QREV01000018">
    <property type="protein sequence ID" value="RDU49371.1"/>
    <property type="molecule type" value="Genomic_DNA"/>
</dbReference>
<dbReference type="Proteomes" id="UP000256321">
    <property type="component" value="Unassembled WGS sequence"/>
</dbReference>
<evidence type="ECO:0000313" key="2">
    <source>
        <dbReference type="EMBL" id="RDU49371.1"/>
    </source>
</evidence>
<organism evidence="2 3">
    <name type="scientific">Parabacteroides acidifaciens</name>
    <dbReference type="NCBI Taxonomy" id="2290935"/>
    <lineage>
        <taxon>Bacteria</taxon>
        <taxon>Pseudomonadati</taxon>
        <taxon>Bacteroidota</taxon>
        <taxon>Bacteroidia</taxon>
        <taxon>Bacteroidales</taxon>
        <taxon>Tannerellaceae</taxon>
        <taxon>Parabacteroides</taxon>
    </lineage>
</organism>
<dbReference type="Gene3D" id="3.30.300.20">
    <property type="match status" value="1"/>
</dbReference>
<name>A0A3D8HEP6_9BACT</name>
<dbReference type="EMBL" id="JACRTI010000018">
    <property type="protein sequence ID" value="MBC8601916.1"/>
    <property type="molecule type" value="Genomic_DNA"/>
</dbReference>
<evidence type="ECO:0000313" key="1">
    <source>
        <dbReference type="EMBL" id="MBC8601916.1"/>
    </source>
</evidence>
<evidence type="ECO:0000313" key="4">
    <source>
        <dbReference type="Proteomes" id="UP000629596"/>
    </source>
</evidence>
<sequence length="148" mass="16283">MSAQITLKWKKDSTFETELNGHPLIIDTSVENGGNDEGPRPKALMLVALAGCTGMDVAPLFRKMRVRFESLSIDVTAGTSEGIPMIYTDFHITYHVTGNPDDSAKMLKAVRMSQETYCGVSFMMKKIAPVTWQIILNGIPLNTDSADK</sequence>
<dbReference type="AlphaFoldDB" id="A0A3D8HEP6"/>
<dbReference type="InterPro" id="IPR015946">
    <property type="entry name" value="KH_dom-like_a/b"/>
</dbReference>
<gene>
    <name evidence="2" type="ORF">DWU89_09545</name>
    <name evidence="1" type="ORF">H8784_09320</name>
</gene>
<dbReference type="Pfam" id="PF02566">
    <property type="entry name" value="OsmC"/>
    <property type="match status" value="1"/>
</dbReference>
<keyword evidence="4" id="KW-1185">Reference proteome</keyword>
<comment type="caution">
    <text evidence="2">The sequence shown here is derived from an EMBL/GenBank/DDBJ whole genome shotgun (WGS) entry which is preliminary data.</text>
</comment>